<dbReference type="AlphaFoldDB" id="A0A9D4EM29"/>
<dbReference type="EMBL" id="JAIWYP010000008">
    <property type="protein sequence ID" value="KAH3780986.1"/>
    <property type="molecule type" value="Genomic_DNA"/>
</dbReference>
<protein>
    <submittedName>
        <fullName evidence="2">Uncharacterized protein</fullName>
    </submittedName>
</protein>
<evidence type="ECO:0000313" key="3">
    <source>
        <dbReference type="Proteomes" id="UP000828390"/>
    </source>
</evidence>
<feature type="region of interest" description="Disordered" evidence="1">
    <location>
        <begin position="63"/>
        <end position="104"/>
    </location>
</feature>
<reference evidence="2" key="1">
    <citation type="journal article" date="2019" name="bioRxiv">
        <title>The Genome of the Zebra Mussel, Dreissena polymorpha: A Resource for Invasive Species Research.</title>
        <authorList>
            <person name="McCartney M.A."/>
            <person name="Auch B."/>
            <person name="Kono T."/>
            <person name="Mallez S."/>
            <person name="Zhang Y."/>
            <person name="Obille A."/>
            <person name="Becker A."/>
            <person name="Abrahante J.E."/>
            <person name="Garbe J."/>
            <person name="Badalamenti J.P."/>
            <person name="Herman A."/>
            <person name="Mangelson H."/>
            <person name="Liachko I."/>
            <person name="Sullivan S."/>
            <person name="Sone E.D."/>
            <person name="Koren S."/>
            <person name="Silverstein K.A.T."/>
            <person name="Beckman K.B."/>
            <person name="Gohl D.M."/>
        </authorList>
    </citation>
    <scope>NUCLEOTIDE SEQUENCE</scope>
    <source>
        <strain evidence="2">Duluth1</strain>
        <tissue evidence="2">Whole animal</tissue>
    </source>
</reference>
<reference evidence="2" key="2">
    <citation type="submission" date="2020-11" db="EMBL/GenBank/DDBJ databases">
        <authorList>
            <person name="McCartney M.A."/>
            <person name="Auch B."/>
            <person name="Kono T."/>
            <person name="Mallez S."/>
            <person name="Becker A."/>
            <person name="Gohl D.M."/>
            <person name="Silverstein K.A.T."/>
            <person name="Koren S."/>
            <person name="Bechman K.B."/>
            <person name="Herman A."/>
            <person name="Abrahante J.E."/>
            <person name="Garbe J."/>
        </authorList>
    </citation>
    <scope>NUCLEOTIDE SEQUENCE</scope>
    <source>
        <strain evidence="2">Duluth1</strain>
        <tissue evidence="2">Whole animal</tissue>
    </source>
</reference>
<proteinExistence type="predicted"/>
<gene>
    <name evidence="2" type="ORF">DPMN_158810</name>
</gene>
<accession>A0A9D4EM29</accession>
<evidence type="ECO:0000313" key="2">
    <source>
        <dbReference type="EMBL" id="KAH3780986.1"/>
    </source>
</evidence>
<sequence>MTENGTSGIGGVVAENVKTLGVTLGRSTLVGRKLGTIYKAPSLSCLFSNMEYITEIVVETTGIGSETEPSARPEYPIELGRKVKHIPSQRRRLENQRSPVEDQY</sequence>
<organism evidence="2 3">
    <name type="scientific">Dreissena polymorpha</name>
    <name type="common">Zebra mussel</name>
    <name type="synonym">Mytilus polymorpha</name>
    <dbReference type="NCBI Taxonomy" id="45954"/>
    <lineage>
        <taxon>Eukaryota</taxon>
        <taxon>Metazoa</taxon>
        <taxon>Spiralia</taxon>
        <taxon>Lophotrochozoa</taxon>
        <taxon>Mollusca</taxon>
        <taxon>Bivalvia</taxon>
        <taxon>Autobranchia</taxon>
        <taxon>Heteroconchia</taxon>
        <taxon>Euheterodonta</taxon>
        <taxon>Imparidentia</taxon>
        <taxon>Neoheterodontei</taxon>
        <taxon>Myida</taxon>
        <taxon>Dreissenoidea</taxon>
        <taxon>Dreissenidae</taxon>
        <taxon>Dreissena</taxon>
    </lineage>
</organism>
<keyword evidence="3" id="KW-1185">Reference proteome</keyword>
<dbReference type="Proteomes" id="UP000828390">
    <property type="component" value="Unassembled WGS sequence"/>
</dbReference>
<comment type="caution">
    <text evidence="2">The sequence shown here is derived from an EMBL/GenBank/DDBJ whole genome shotgun (WGS) entry which is preliminary data.</text>
</comment>
<name>A0A9D4EM29_DREPO</name>
<evidence type="ECO:0000256" key="1">
    <source>
        <dbReference type="SAM" id="MobiDB-lite"/>
    </source>
</evidence>